<protein>
    <submittedName>
        <fullName evidence="3">Uncharacterized protein LOC111021894 isoform X1</fullName>
    </submittedName>
</protein>
<dbReference type="Proteomes" id="UP000504603">
    <property type="component" value="Unplaced"/>
</dbReference>
<organism evidence="2 3">
    <name type="scientific">Momordica charantia</name>
    <name type="common">Bitter gourd</name>
    <name type="synonym">Balsam pear</name>
    <dbReference type="NCBI Taxonomy" id="3673"/>
    <lineage>
        <taxon>Eukaryota</taxon>
        <taxon>Viridiplantae</taxon>
        <taxon>Streptophyta</taxon>
        <taxon>Embryophyta</taxon>
        <taxon>Tracheophyta</taxon>
        <taxon>Spermatophyta</taxon>
        <taxon>Magnoliopsida</taxon>
        <taxon>eudicotyledons</taxon>
        <taxon>Gunneridae</taxon>
        <taxon>Pentapetalae</taxon>
        <taxon>rosids</taxon>
        <taxon>fabids</taxon>
        <taxon>Cucurbitales</taxon>
        <taxon>Cucurbitaceae</taxon>
        <taxon>Momordiceae</taxon>
        <taxon>Momordica</taxon>
    </lineage>
</organism>
<dbReference type="RefSeq" id="XP_022154699.1">
    <property type="nucleotide sequence ID" value="XM_022299007.1"/>
</dbReference>
<dbReference type="KEGG" id="mcha:111021894"/>
<name>A0A6J1DMX6_MOMCH</name>
<dbReference type="OrthoDB" id="1922941at2759"/>
<evidence type="ECO:0000256" key="1">
    <source>
        <dbReference type="SAM" id="Phobius"/>
    </source>
</evidence>
<keyword evidence="1" id="KW-0812">Transmembrane</keyword>
<reference evidence="3" key="1">
    <citation type="submission" date="2025-08" db="UniProtKB">
        <authorList>
            <consortium name="RefSeq"/>
        </authorList>
    </citation>
    <scope>IDENTIFICATION</scope>
    <source>
        <strain evidence="3">OHB3-1</strain>
    </source>
</reference>
<keyword evidence="1" id="KW-0472">Membrane</keyword>
<keyword evidence="1" id="KW-1133">Transmembrane helix</keyword>
<dbReference type="AlphaFoldDB" id="A0A6J1DMX6"/>
<keyword evidence="2" id="KW-1185">Reference proteome</keyword>
<feature type="transmembrane region" description="Helical" evidence="1">
    <location>
        <begin position="96"/>
        <end position="120"/>
    </location>
</feature>
<sequence length="193" mass="22059">MFNIEIEGIQFEQASNSNVNFDQKDARTGETFQLVKSVSDKHLDLLRPSARFCSIFRGQGKDASDHVRSKYTLLRDVEDSQVGLYDKPLPCFGCGIGWFSFLLGFFFPLVWYYATVLYFWNVRRDPRERAGLAASAIAQEIVNGAGSCMFGHLVSRCSCSTVIASPPRLKLHSWLLQRRQHSLLQNRVPWMCR</sequence>
<proteinExistence type="predicted"/>
<dbReference type="PANTHER" id="PTHR46666:SF2">
    <property type="entry name" value="60S RIBOSOMAL L18A-LIKE PROTEIN"/>
    <property type="match status" value="1"/>
</dbReference>
<evidence type="ECO:0000313" key="2">
    <source>
        <dbReference type="Proteomes" id="UP000504603"/>
    </source>
</evidence>
<accession>A0A6J1DMX6</accession>
<dbReference type="PANTHER" id="PTHR46666">
    <property type="entry name" value="60S RIBOSOMAL L18A-LIKE PROTEIN"/>
    <property type="match status" value="1"/>
</dbReference>
<dbReference type="GeneID" id="111021894"/>
<gene>
    <name evidence="3" type="primary">LOC111021894</name>
</gene>
<evidence type="ECO:0000313" key="3">
    <source>
        <dbReference type="RefSeq" id="XP_022154699.1"/>
    </source>
</evidence>